<dbReference type="Proteomes" id="UP000053240">
    <property type="component" value="Unassembled WGS sequence"/>
</dbReference>
<proteinExistence type="predicted"/>
<name>A0A194RIP2_PAPMA</name>
<accession>A0A194RIP2</accession>
<evidence type="ECO:0000313" key="2">
    <source>
        <dbReference type="EMBL" id="KPJ17309.1"/>
    </source>
</evidence>
<dbReference type="AlphaFoldDB" id="A0A194RIP2"/>
<sequence length="339" mass="38611">MASGESAGVTQAVASTNIHWTVYIITIVQCIQFIENAEENSDTNFNTTTLYPVDKIPFVKITTEHTNVVKISEKDLKIDRTTWKINTSFAIPNEEERTHLPIKTNKLKNVKDCKESNHIKQVQNDNKESKYSLTSSKENNVDEDETAPKKETEVTKKYKENEQNLKKEFKPSPHLNSYYDTLDDSPFNSFTTSAPTLDTTTFFGSPRDQIKPHHNNHEGYVAFPYKYETYSAVDSSSVWGGQSLQSKPTIEAPVRIPAGGLYKLPDVLREKPNSYEDNDYPPDSIDNVKDNSLKKRQFKRVSRGLSESRLSPALPALPAVSEDCKRRLLCEIHSDRHYE</sequence>
<organism evidence="2 3">
    <name type="scientific">Papilio machaon</name>
    <name type="common">Old World swallowtail butterfly</name>
    <dbReference type="NCBI Taxonomy" id="76193"/>
    <lineage>
        <taxon>Eukaryota</taxon>
        <taxon>Metazoa</taxon>
        <taxon>Ecdysozoa</taxon>
        <taxon>Arthropoda</taxon>
        <taxon>Hexapoda</taxon>
        <taxon>Insecta</taxon>
        <taxon>Pterygota</taxon>
        <taxon>Neoptera</taxon>
        <taxon>Endopterygota</taxon>
        <taxon>Lepidoptera</taxon>
        <taxon>Glossata</taxon>
        <taxon>Ditrysia</taxon>
        <taxon>Papilionoidea</taxon>
        <taxon>Papilionidae</taxon>
        <taxon>Papilioninae</taxon>
        <taxon>Papilio</taxon>
    </lineage>
</organism>
<protein>
    <submittedName>
        <fullName evidence="2">Uncharacterized protein</fullName>
    </submittedName>
</protein>
<keyword evidence="3" id="KW-1185">Reference proteome</keyword>
<dbReference type="InParanoid" id="A0A194RIP2"/>
<evidence type="ECO:0000256" key="1">
    <source>
        <dbReference type="SAM" id="MobiDB-lite"/>
    </source>
</evidence>
<dbReference type="EMBL" id="KQ460154">
    <property type="protein sequence ID" value="KPJ17309.1"/>
    <property type="molecule type" value="Genomic_DNA"/>
</dbReference>
<gene>
    <name evidence="2" type="ORF">RR48_08800</name>
</gene>
<feature type="region of interest" description="Disordered" evidence="1">
    <location>
        <begin position="124"/>
        <end position="153"/>
    </location>
</feature>
<reference evidence="2 3" key="1">
    <citation type="journal article" date="2015" name="Nat. Commun.">
        <title>Outbred genome sequencing and CRISPR/Cas9 gene editing in butterflies.</title>
        <authorList>
            <person name="Li X."/>
            <person name="Fan D."/>
            <person name="Zhang W."/>
            <person name="Liu G."/>
            <person name="Zhang L."/>
            <person name="Zhao L."/>
            <person name="Fang X."/>
            <person name="Chen L."/>
            <person name="Dong Y."/>
            <person name="Chen Y."/>
            <person name="Ding Y."/>
            <person name="Zhao R."/>
            <person name="Feng M."/>
            <person name="Zhu Y."/>
            <person name="Feng Y."/>
            <person name="Jiang X."/>
            <person name="Zhu D."/>
            <person name="Xiang H."/>
            <person name="Feng X."/>
            <person name="Li S."/>
            <person name="Wang J."/>
            <person name="Zhang G."/>
            <person name="Kronforst M.R."/>
            <person name="Wang W."/>
        </authorList>
    </citation>
    <scope>NUCLEOTIDE SEQUENCE [LARGE SCALE GENOMIC DNA]</scope>
    <source>
        <strain evidence="2">Ya'a_city_454_Pm</strain>
        <tissue evidence="2">Whole body</tissue>
    </source>
</reference>
<evidence type="ECO:0000313" key="3">
    <source>
        <dbReference type="Proteomes" id="UP000053240"/>
    </source>
</evidence>